<evidence type="ECO:0000313" key="1">
    <source>
        <dbReference type="EMBL" id="PCK30192.1"/>
    </source>
</evidence>
<reference evidence="2" key="1">
    <citation type="journal article" date="2019" name="Genome Announc.">
        <title>Draft Genome Sequence of Pseudoalteromonas piscicida Strain 36Y ROTHPW, an Hypersaline Seawater Isolate from the South Coast of Sonora, Mexico.</title>
        <authorList>
            <person name="Sanchez-Diaz R."/>
            <person name="Molina-Garza Z.J."/>
            <person name="Cruz-Suarez L.E."/>
            <person name="Selvin J."/>
            <person name="Kiran G.S."/>
            <person name="Ibarra-Gamez J.C."/>
            <person name="Gomez-Gil B."/>
            <person name="Galaviz-Silva L."/>
        </authorList>
    </citation>
    <scope>NUCLEOTIDE SEQUENCE [LARGE SCALE GENOMIC DNA]</scope>
    <source>
        <strain evidence="2">36Y_RITHPW</strain>
    </source>
</reference>
<keyword evidence="2" id="KW-1185">Reference proteome</keyword>
<gene>
    <name evidence="1" type="ORF">CEX98_18735</name>
</gene>
<protein>
    <submittedName>
        <fullName evidence="1">Uncharacterized protein</fullName>
    </submittedName>
</protein>
<dbReference type="AlphaFoldDB" id="A0A2A5JL73"/>
<dbReference type="EMBL" id="NKHF01000092">
    <property type="protein sequence ID" value="PCK30192.1"/>
    <property type="molecule type" value="Genomic_DNA"/>
</dbReference>
<dbReference type="RefSeq" id="WP_099643541.1">
    <property type="nucleotide sequence ID" value="NZ_NKHF01000092.1"/>
</dbReference>
<dbReference type="Proteomes" id="UP000228621">
    <property type="component" value="Unassembled WGS sequence"/>
</dbReference>
<comment type="caution">
    <text evidence="1">The sequence shown here is derived from an EMBL/GenBank/DDBJ whole genome shotgun (WGS) entry which is preliminary data.</text>
</comment>
<sequence length="59" mass="6937">MKIALSNHSQSTKQEMLIEVIERAKIHLDMNEPPLMKRHGSLEEKWIEVLMPTINRRKG</sequence>
<proteinExistence type="predicted"/>
<organism evidence="1 2">
    <name type="scientific">Pseudoalteromonas piscicida</name>
    <dbReference type="NCBI Taxonomy" id="43662"/>
    <lineage>
        <taxon>Bacteria</taxon>
        <taxon>Pseudomonadati</taxon>
        <taxon>Pseudomonadota</taxon>
        <taxon>Gammaproteobacteria</taxon>
        <taxon>Alteromonadales</taxon>
        <taxon>Pseudoalteromonadaceae</taxon>
        <taxon>Pseudoalteromonas</taxon>
    </lineage>
</organism>
<evidence type="ECO:0000313" key="2">
    <source>
        <dbReference type="Proteomes" id="UP000228621"/>
    </source>
</evidence>
<accession>A0A2A5JL73</accession>
<name>A0A2A5JL73_PSEO7</name>